<protein>
    <submittedName>
        <fullName evidence="1">Uncharacterized protein</fullName>
    </submittedName>
</protein>
<comment type="caution">
    <text evidence="1">The sequence shown here is derived from an EMBL/GenBank/DDBJ whole genome shotgun (WGS) entry which is preliminary data.</text>
</comment>
<reference evidence="1" key="1">
    <citation type="submission" date="2019-11" db="EMBL/GenBank/DDBJ databases">
        <title>Leishmania tarentolae CDS.</title>
        <authorList>
            <person name="Goto Y."/>
            <person name="Yamagishi J."/>
        </authorList>
    </citation>
    <scope>NUCLEOTIDE SEQUENCE [LARGE SCALE GENOMIC DNA]</scope>
    <source>
        <strain evidence="1">Parrot Tar II</strain>
    </source>
</reference>
<proteinExistence type="predicted"/>
<organism evidence="1 2">
    <name type="scientific">Leishmania tarentolae</name>
    <name type="common">Sauroleishmania tarentolae</name>
    <dbReference type="NCBI Taxonomy" id="5689"/>
    <lineage>
        <taxon>Eukaryota</taxon>
        <taxon>Discoba</taxon>
        <taxon>Euglenozoa</taxon>
        <taxon>Kinetoplastea</taxon>
        <taxon>Metakinetoplastina</taxon>
        <taxon>Trypanosomatida</taxon>
        <taxon>Trypanosomatidae</taxon>
        <taxon>Leishmaniinae</taxon>
        <taxon>Leishmania</taxon>
        <taxon>lizard Leishmania</taxon>
    </lineage>
</organism>
<accession>A0A640KJP7</accession>
<dbReference type="OrthoDB" id="275363at2759"/>
<keyword evidence="2" id="KW-1185">Reference proteome</keyword>
<evidence type="ECO:0000313" key="1">
    <source>
        <dbReference type="EMBL" id="GET87689.1"/>
    </source>
</evidence>
<dbReference type="AlphaFoldDB" id="A0A640KJP7"/>
<dbReference type="VEuPathDB" id="TriTrypDB:LtaPh_1714600"/>
<dbReference type="EMBL" id="BLBS01000022">
    <property type="protein sequence ID" value="GET87689.1"/>
    <property type="molecule type" value="Genomic_DNA"/>
</dbReference>
<sequence>MPGLGNVWRWLRGESRIPGVVYSDQLQNIKEELERQQSIRWAGNLRNVRLESAPELIVRTSSSSAALPGPEEEPYTFWERIGLVPVHPSRVRARQYYHPITDFALYDYDEVSPEEKELTAKWMARVMEFNGATPAGILCAAGCLVLPLHTVYRMPLLVAAGITGVAVEVTRAYMAASQQRQDLDDFLLAKEIWYIKNVETYQLGIPRIPRGREREYQHYVDGGVPMSSQELPEELVRDLRF</sequence>
<dbReference type="Proteomes" id="UP000419144">
    <property type="component" value="Unassembled WGS sequence"/>
</dbReference>
<name>A0A640KJP7_LEITA</name>
<evidence type="ECO:0000313" key="2">
    <source>
        <dbReference type="Proteomes" id="UP000419144"/>
    </source>
</evidence>
<gene>
    <name evidence="1" type="ORF">LtaPh_1714600</name>
</gene>